<dbReference type="InterPro" id="IPR029044">
    <property type="entry name" value="Nucleotide-diphossugar_trans"/>
</dbReference>
<dbReference type="PANTHER" id="PTHR22572">
    <property type="entry name" value="SUGAR-1-PHOSPHATE GUANYL TRANSFERASE"/>
    <property type="match status" value="1"/>
</dbReference>
<dbReference type="InterPro" id="IPR050486">
    <property type="entry name" value="Mannose-1P_guanyltransferase"/>
</dbReference>
<sequence length="335" mass="36023">MRAMVLAAGLGTRLRPLTFELPKPMVPVLDRPVMAHIVDLLQRQGIDEIIANLHYFPDTIRGYFGDELTYRYEDALKGTAGGVQNCADFFGDEPFLVISGDALTDLDIAKLEARHRAHGGIATLCVKKVPDTREYGVVLHDAGGRITGFQEKPDPAEALSDLGNCGMYVFSPEIFDYFPKDQAEVDWAHDVFPALLEHDVPFFIHEIDEYWNDVGSLAELKSGTFDVLSGALQMDVRGDELDEGLTVGAHSGLDGVAMIEPPVWIGDNVRIGAESRLMGPVVIGDGATIEDGALIRDSIVFPGTTVPAGTILIGAIAGAAGIVEALPPRVSSAAR</sequence>
<dbReference type="InterPro" id="IPR005835">
    <property type="entry name" value="NTP_transferase_dom"/>
</dbReference>
<keyword evidence="3" id="KW-1185">Reference proteome</keyword>
<evidence type="ECO:0000259" key="1">
    <source>
        <dbReference type="Pfam" id="PF00483"/>
    </source>
</evidence>
<dbReference type="EMBL" id="CP088295">
    <property type="protein sequence ID" value="UUY06234.1"/>
    <property type="molecule type" value="Genomic_DNA"/>
</dbReference>
<dbReference type="Pfam" id="PF00483">
    <property type="entry name" value="NTP_transferase"/>
    <property type="match status" value="1"/>
</dbReference>
<dbReference type="Pfam" id="PF00132">
    <property type="entry name" value="Hexapep"/>
    <property type="match status" value="1"/>
</dbReference>
<dbReference type="RefSeq" id="WP_353866659.1">
    <property type="nucleotide sequence ID" value="NZ_CP088295.1"/>
</dbReference>
<protein>
    <submittedName>
        <fullName evidence="2">NDP-sugar synthase</fullName>
    </submittedName>
</protein>
<gene>
    <name evidence="2" type="ORF">LRS13_12210</name>
</gene>
<dbReference type="Gene3D" id="2.160.10.10">
    <property type="entry name" value="Hexapeptide repeat proteins"/>
    <property type="match status" value="1"/>
</dbReference>
<dbReference type="InterPro" id="IPR001451">
    <property type="entry name" value="Hexapep"/>
</dbReference>
<dbReference type="Proteomes" id="UP001058860">
    <property type="component" value="Chromosome"/>
</dbReference>
<dbReference type="PROSITE" id="PS00101">
    <property type="entry name" value="HEXAPEP_TRANSFERASES"/>
    <property type="match status" value="1"/>
</dbReference>
<name>A0ABY5PNE6_9ACTN</name>
<proteinExistence type="predicted"/>
<reference evidence="3" key="1">
    <citation type="submission" date="2021-11" db="EMBL/GenBank/DDBJ databases">
        <title>Cultivation dependent microbiological survey of springs from the worlds oldest radium mine currently devoted to the extraction of radon-saturated water.</title>
        <authorList>
            <person name="Kapinusova G."/>
            <person name="Smrhova T."/>
            <person name="Strejcek M."/>
            <person name="Suman J."/>
            <person name="Jani K."/>
            <person name="Pajer P."/>
            <person name="Uhlik O."/>
        </authorList>
    </citation>
    <scope>NUCLEOTIDE SEQUENCE [LARGE SCALE GENOMIC DNA]</scope>
    <source>
        <strain evidence="3">J379</strain>
    </source>
</reference>
<dbReference type="InterPro" id="IPR018357">
    <property type="entry name" value="Hexapep_transf_CS"/>
</dbReference>
<accession>A0ABY5PNE6</accession>
<dbReference type="Gene3D" id="3.90.550.10">
    <property type="entry name" value="Spore Coat Polysaccharide Biosynthesis Protein SpsA, Chain A"/>
    <property type="match status" value="1"/>
</dbReference>
<evidence type="ECO:0000313" key="2">
    <source>
        <dbReference type="EMBL" id="UUY06234.1"/>
    </source>
</evidence>
<dbReference type="CDD" id="cd04181">
    <property type="entry name" value="NTP_transferase"/>
    <property type="match status" value="1"/>
</dbReference>
<evidence type="ECO:0000313" key="3">
    <source>
        <dbReference type="Proteomes" id="UP001058860"/>
    </source>
</evidence>
<dbReference type="SUPFAM" id="SSF53448">
    <property type="entry name" value="Nucleotide-diphospho-sugar transferases"/>
    <property type="match status" value="1"/>
</dbReference>
<organism evidence="2 3">
    <name type="scientific">Svornostia abyssi</name>
    <dbReference type="NCBI Taxonomy" id="2898438"/>
    <lineage>
        <taxon>Bacteria</taxon>
        <taxon>Bacillati</taxon>
        <taxon>Actinomycetota</taxon>
        <taxon>Thermoleophilia</taxon>
        <taxon>Solirubrobacterales</taxon>
        <taxon>Baekduiaceae</taxon>
        <taxon>Svornostia</taxon>
    </lineage>
</organism>
<feature type="domain" description="Nucleotidyl transferase" evidence="1">
    <location>
        <begin position="3"/>
        <end position="220"/>
    </location>
</feature>